<keyword evidence="13" id="KW-0472">Membrane</keyword>
<dbReference type="InterPro" id="IPR039787">
    <property type="entry name" value="ENDOU"/>
</dbReference>
<evidence type="ECO:0000256" key="10">
    <source>
        <dbReference type="ARBA" id="ARBA00023239"/>
    </source>
</evidence>
<name>A0AAV2S6M2_MEGNR</name>
<proteinExistence type="inferred from homology"/>
<evidence type="ECO:0000256" key="8">
    <source>
        <dbReference type="ARBA" id="ARBA00022884"/>
    </source>
</evidence>
<dbReference type="AlphaFoldDB" id="A0AAV2S6M2"/>
<keyword evidence="10" id="KW-0456">Lyase</keyword>
<dbReference type="GO" id="GO:0016787">
    <property type="term" value="F:hydrolase activity"/>
    <property type="evidence" value="ECO:0007669"/>
    <property type="project" value="UniProtKB-KW"/>
</dbReference>
<keyword evidence="5 11" id="KW-0479">Metal-binding</keyword>
<evidence type="ECO:0000256" key="6">
    <source>
        <dbReference type="ARBA" id="ARBA00022759"/>
    </source>
</evidence>
<dbReference type="GO" id="GO:0016829">
    <property type="term" value="F:lyase activity"/>
    <property type="evidence" value="ECO:0007669"/>
    <property type="project" value="UniProtKB-KW"/>
</dbReference>
<keyword evidence="13" id="KW-0812">Transmembrane</keyword>
<evidence type="ECO:0000256" key="12">
    <source>
        <dbReference type="SAM" id="MobiDB-lite"/>
    </source>
</evidence>
<evidence type="ECO:0000256" key="2">
    <source>
        <dbReference type="ARBA" id="ARBA00010168"/>
    </source>
</evidence>
<comment type="cofactor">
    <cofactor evidence="1 11">
        <name>Mn(2+)</name>
        <dbReference type="ChEBI" id="CHEBI:29035"/>
    </cofactor>
</comment>
<feature type="transmembrane region" description="Helical" evidence="13">
    <location>
        <begin position="84"/>
        <end position="105"/>
    </location>
</feature>
<evidence type="ECO:0000259" key="14">
    <source>
        <dbReference type="PROSITE" id="PS51959"/>
    </source>
</evidence>
<feature type="compositionally biased region" description="Polar residues" evidence="12">
    <location>
        <begin position="32"/>
        <end position="49"/>
    </location>
</feature>
<keyword evidence="4 11" id="KW-0540">Nuclease</keyword>
<evidence type="ECO:0000256" key="1">
    <source>
        <dbReference type="ARBA" id="ARBA00001936"/>
    </source>
</evidence>
<keyword evidence="13" id="KW-1133">Transmembrane helix</keyword>
<keyword evidence="16" id="KW-1185">Reference proteome</keyword>
<sequence>MWDNVIALPISQEDDDQEEGLYLSPLVMKATQTSQDPTTGDFNSNTVDNESAEDEDHLLSGDRCMGQGGGFWDACSKWDLRRPALVAVILVILFLILVAALATLGKQGDKLSDYNLQQLSEELISIDKDYNNVFHQLDITLLGPKLLHGLLKVFNGSTIAALVDLQYDFHPNVNFPEIFSYEHWKKQQRFLSAVMDTEVMRRAENFLMDAELIKKPLMEVLEDIWFGLYSRSDPKGVNGSSGFEHVFAGETKKNEVLGFHNWIYFFQEQDVNAAFANLSNDGSQGAMLIFLRDKAETLALGVAWISRDRQLSTGSVTKKACSSLQLWVYDVCYLEKSSHDGNLMAQREFSTNICSFNGRFSTEVFCPSLLSLVATKRQ</sequence>
<keyword evidence="7 11" id="KW-0378">Hydrolase</keyword>
<evidence type="ECO:0000256" key="9">
    <source>
        <dbReference type="ARBA" id="ARBA00023211"/>
    </source>
</evidence>
<feature type="domain" description="EndoU" evidence="14">
    <location>
        <begin position="85"/>
        <end position="378"/>
    </location>
</feature>
<gene>
    <name evidence="15" type="ORF">MNOR_LOCUS32907</name>
</gene>
<comment type="similarity">
    <text evidence="2 11">Belongs to the ENDOU family.</text>
</comment>
<evidence type="ECO:0000256" key="4">
    <source>
        <dbReference type="ARBA" id="ARBA00022722"/>
    </source>
</evidence>
<evidence type="ECO:0000313" key="15">
    <source>
        <dbReference type="EMBL" id="CAL4162933.1"/>
    </source>
</evidence>
<keyword evidence="6 11" id="KW-0255">Endonuclease</keyword>
<dbReference type="EMBL" id="CAXKWB010045860">
    <property type="protein sequence ID" value="CAL4162933.1"/>
    <property type="molecule type" value="Genomic_DNA"/>
</dbReference>
<dbReference type="Proteomes" id="UP001497623">
    <property type="component" value="Unassembled WGS sequence"/>
</dbReference>
<feature type="region of interest" description="Disordered" evidence="12">
    <location>
        <begin position="32"/>
        <end position="55"/>
    </location>
</feature>
<reference evidence="15 16" key="1">
    <citation type="submission" date="2024-05" db="EMBL/GenBank/DDBJ databases">
        <authorList>
            <person name="Wallberg A."/>
        </authorList>
    </citation>
    <scope>NUCLEOTIDE SEQUENCE [LARGE SCALE GENOMIC DNA]</scope>
</reference>
<evidence type="ECO:0000256" key="13">
    <source>
        <dbReference type="SAM" id="Phobius"/>
    </source>
</evidence>
<dbReference type="PANTHER" id="PTHR12439">
    <property type="entry name" value="PLACENTAL PROTEIN 11-RELATED"/>
    <property type="match status" value="1"/>
</dbReference>
<evidence type="ECO:0000313" key="16">
    <source>
        <dbReference type="Proteomes" id="UP001497623"/>
    </source>
</evidence>
<keyword evidence="8 11" id="KW-0694">RNA-binding</keyword>
<dbReference type="GO" id="GO:0003723">
    <property type="term" value="F:RNA binding"/>
    <property type="evidence" value="ECO:0007669"/>
    <property type="project" value="UniProtKB-UniRule"/>
</dbReference>
<evidence type="ECO:0000256" key="11">
    <source>
        <dbReference type="RuleBase" id="RU367085"/>
    </source>
</evidence>
<keyword evidence="9 11" id="KW-0464">Manganese</keyword>
<accession>A0AAV2S6M2</accession>
<comment type="caution">
    <text evidence="15">The sequence shown here is derived from an EMBL/GenBank/DDBJ whole genome shotgun (WGS) entry which is preliminary data.</text>
</comment>
<evidence type="ECO:0000256" key="3">
    <source>
        <dbReference type="ARBA" id="ARBA00011245"/>
    </source>
</evidence>
<dbReference type="CDD" id="cd21159">
    <property type="entry name" value="XendoU"/>
    <property type="match status" value="1"/>
</dbReference>
<feature type="non-terminal residue" evidence="15">
    <location>
        <position position="378"/>
    </location>
</feature>
<protein>
    <recommendedName>
        <fullName evidence="14">EndoU domain-containing protein</fullName>
    </recommendedName>
</protein>
<dbReference type="PROSITE" id="PS51959">
    <property type="entry name" value="ENDOU"/>
    <property type="match status" value="1"/>
</dbReference>
<dbReference type="PANTHER" id="PTHR12439:SF11">
    <property type="entry name" value="URIDYLATE-SPECIFIC ENDORIBONUCLEASE"/>
    <property type="match status" value="1"/>
</dbReference>
<organism evidence="15 16">
    <name type="scientific">Meganyctiphanes norvegica</name>
    <name type="common">Northern krill</name>
    <name type="synonym">Thysanopoda norvegica</name>
    <dbReference type="NCBI Taxonomy" id="48144"/>
    <lineage>
        <taxon>Eukaryota</taxon>
        <taxon>Metazoa</taxon>
        <taxon>Ecdysozoa</taxon>
        <taxon>Arthropoda</taxon>
        <taxon>Crustacea</taxon>
        <taxon>Multicrustacea</taxon>
        <taxon>Malacostraca</taxon>
        <taxon>Eumalacostraca</taxon>
        <taxon>Eucarida</taxon>
        <taxon>Euphausiacea</taxon>
        <taxon>Euphausiidae</taxon>
        <taxon>Meganyctiphanes</taxon>
    </lineage>
</organism>
<dbReference type="GO" id="GO:0046872">
    <property type="term" value="F:metal ion binding"/>
    <property type="evidence" value="ECO:0007669"/>
    <property type="project" value="UniProtKB-UniRule"/>
</dbReference>
<dbReference type="Pfam" id="PF09412">
    <property type="entry name" value="XendoU"/>
    <property type="match status" value="1"/>
</dbReference>
<dbReference type="InterPro" id="IPR037227">
    <property type="entry name" value="EndoU-like"/>
</dbReference>
<dbReference type="InterPro" id="IPR018998">
    <property type="entry name" value="EndoU_C"/>
</dbReference>
<evidence type="ECO:0000256" key="5">
    <source>
        <dbReference type="ARBA" id="ARBA00022723"/>
    </source>
</evidence>
<dbReference type="SUPFAM" id="SSF142877">
    <property type="entry name" value="EndoU-like"/>
    <property type="match status" value="1"/>
</dbReference>
<dbReference type="GO" id="GO:0004521">
    <property type="term" value="F:RNA endonuclease activity"/>
    <property type="evidence" value="ECO:0007669"/>
    <property type="project" value="UniProtKB-UniRule"/>
</dbReference>
<comment type="subunit">
    <text evidence="3 11">Monomer.</text>
</comment>
<evidence type="ECO:0000256" key="7">
    <source>
        <dbReference type="ARBA" id="ARBA00022801"/>
    </source>
</evidence>